<proteinExistence type="predicted"/>
<dbReference type="InterPro" id="IPR010775">
    <property type="entry name" value="DUF1365"/>
</dbReference>
<gene>
    <name evidence="2" type="ORF">Csp_C26190</name>
</gene>
<organism evidence="2">
    <name type="scientific">Curvibacter symbiont subsp. Hydra magnipapillata</name>
    <dbReference type="NCBI Taxonomy" id="667019"/>
    <lineage>
        <taxon>Bacteria</taxon>
        <taxon>Pseudomonadati</taxon>
        <taxon>Pseudomonadota</taxon>
        <taxon>Betaproteobacteria</taxon>
        <taxon>Burkholderiales</taxon>
        <taxon>Comamonadaceae</taxon>
        <taxon>Curvibacter</taxon>
    </lineage>
</organism>
<dbReference type="Pfam" id="PF07103">
    <property type="entry name" value="DUF1365"/>
    <property type="match status" value="1"/>
</dbReference>
<dbReference type="PANTHER" id="PTHR33973">
    <property type="entry name" value="OS07G0153300 PROTEIN"/>
    <property type="match status" value="1"/>
</dbReference>
<sequence>MRAGRRASSEGATGPGSSLTDIAMQPGLAPATSPLAMPLIGFGEVRHTRLKPVRNAFAYGTYFLMLPMRSMAQRPGGHLARNRFAALSFYDADHGDGRSLAQGGALAWLDQLLAAEGITDATGEVWLHCYPRVLGFTFKPVSFWYCHRPDGSLRAILVEVNNTFGERHCYLLDHPRFGQELRADKVFHVSPFCPVEGGYRFRFMLTADLRHTVARIDYDDASGPLIETSVSGKLEALTAASQRHALWHYPAMTLGVVARIHWQALKLWIKKVPFFRKPMPPALLTTRAGTPQPHEDTP</sequence>
<dbReference type="PANTHER" id="PTHR33973:SF4">
    <property type="entry name" value="OS07G0153300 PROTEIN"/>
    <property type="match status" value="1"/>
</dbReference>
<dbReference type="EMBL" id="FN543105">
    <property type="protein sequence ID" value="CBA30966.1"/>
    <property type="molecule type" value="Genomic_DNA"/>
</dbReference>
<evidence type="ECO:0008006" key="3">
    <source>
        <dbReference type="Google" id="ProtNLM"/>
    </source>
</evidence>
<reference evidence="2" key="1">
    <citation type="journal article" date="2010" name="Nature">
        <title>The Dynamic genome of Hydra.</title>
        <authorList>
            <person name="Chapman J.A."/>
            <person name="Kirkness E.F."/>
            <person name="Simakov O."/>
            <person name="Hampson S.E."/>
            <person name="Mitros T."/>
            <person name="Weinmaier T."/>
            <person name="Rattei T."/>
            <person name="Balasubramanian P.G."/>
            <person name="Borman J."/>
            <person name="Busam D."/>
            <person name="Disbennett K."/>
            <person name="Pfannkoch C."/>
            <person name="Sumin N."/>
            <person name="Sutton G."/>
            <person name="Viswanathan L."/>
            <person name="Walenz B."/>
            <person name="Goodstein D.M."/>
            <person name="Hellsten U."/>
            <person name="Kawashima T."/>
            <person name="Prochnik S.E."/>
            <person name="Putnam N.H."/>
            <person name="Shu S."/>
            <person name="Blumberg B."/>
            <person name="Dana C.E."/>
            <person name="Gee L."/>
            <person name="Kibler D.F."/>
            <person name="Law L."/>
            <person name="Lindgens D."/>
            <person name="Martinez D.E."/>
            <person name="Peng J."/>
            <person name="Wigge P.A."/>
            <person name="Bertulat B."/>
            <person name="Guder C."/>
            <person name="Nakamura Y."/>
            <person name="Ozbek S."/>
            <person name="Watanabe H."/>
            <person name="Khalturin K."/>
            <person name="Hemmrich G."/>
            <person name="Franke A."/>
            <person name="Augustin R."/>
            <person name="Fraune S."/>
            <person name="Hayakawa E."/>
            <person name="Hayakawa S."/>
            <person name="Hirose M."/>
            <person name="Hwang J."/>
            <person name="Ikeo K."/>
            <person name="Nishimiya-Fujisawa C."/>
            <person name="Ogura A."/>
            <person name="Takahashi T."/>
            <person name="Steinmetz P.R."/>
            <person name="Zhang X."/>
            <person name="Aufschnaiter R."/>
            <person name="Eder M.K."/>
            <person name="Gorny A.K."/>
            <person name="Salvenmoser W."/>
            <person name="Heimberg A.M."/>
            <person name="Wheeler B.M."/>
            <person name="Peterson K.J."/>
            <person name="Boettger A."/>
            <person name="Tischler P."/>
            <person name="Wolf A."/>
            <person name="Gojobori T."/>
            <person name="Remington K.A."/>
            <person name="Strausberg R.L."/>
            <person name="Venter J."/>
            <person name="Technau U."/>
            <person name="Hobmayer B."/>
            <person name="Bosch T.C."/>
            <person name="Holstein T.W."/>
            <person name="Fujisawa T."/>
            <person name="Bode H.R."/>
            <person name="David C.N."/>
            <person name="Rokhsar D.S."/>
            <person name="Steele R.E."/>
        </authorList>
    </citation>
    <scope>NUCLEOTIDE SEQUENCE</scope>
</reference>
<feature type="region of interest" description="Disordered" evidence="1">
    <location>
        <begin position="1"/>
        <end position="24"/>
    </location>
</feature>
<accession>C9YD40</accession>
<name>C9YD40_CURXX</name>
<protein>
    <recommendedName>
        <fullName evidence="3">DUF1365 domain-containing protein</fullName>
    </recommendedName>
</protein>
<evidence type="ECO:0000313" key="2">
    <source>
        <dbReference type="EMBL" id="CBA30966.1"/>
    </source>
</evidence>
<evidence type="ECO:0000256" key="1">
    <source>
        <dbReference type="SAM" id="MobiDB-lite"/>
    </source>
</evidence>
<dbReference type="AlphaFoldDB" id="C9YD40"/>